<feature type="binding site" evidence="5">
    <location>
        <begin position="23"/>
        <end position="29"/>
    </location>
    <ligand>
        <name>S-adenosyl-L-methionine</name>
        <dbReference type="ChEBI" id="CHEBI:59789"/>
    </ligand>
</feature>
<feature type="binding site" evidence="5">
    <location>
        <position position="99"/>
    </location>
    <ligand>
        <name>S-adenosyl-L-methionine</name>
        <dbReference type="ChEBI" id="CHEBI:59789"/>
    </ligand>
</feature>
<dbReference type="SUPFAM" id="SSF53335">
    <property type="entry name" value="S-adenosyl-L-methionine-dependent methyltransferases"/>
    <property type="match status" value="1"/>
</dbReference>
<proteinExistence type="inferred from homology"/>
<dbReference type="EMBL" id="AVPI01000081">
    <property type="protein sequence ID" value="KGN28855.1"/>
    <property type="molecule type" value="Genomic_DNA"/>
</dbReference>
<dbReference type="PRINTS" id="PR02008">
    <property type="entry name" value="RCMTFAMILY"/>
</dbReference>
<dbReference type="PANTHER" id="PTHR22807">
    <property type="entry name" value="NOP2 YEAST -RELATED NOL1/NOP2/FMU SUN DOMAIN-CONTAINING"/>
    <property type="match status" value="1"/>
</dbReference>
<comment type="similarity">
    <text evidence="5">Belongs to the class I-like SAM-binding methyltransferase superfamily. RsmB/NOP family.</text>
</comment>
<evidence type="ECO:0000256" key="5">
    <source>
        <dbReference type="PROSITE-ProRule" id="PRU01023"/>
    </source>
</evidence>
<evidence type="ECO:0000313" key="8">
    <source>
        <dbReference type="Proteomes" id="UP000029990"/>
    </source>
</evidence>
<keyword evidence="8" id="KW-1185">Reference proteome</keyword>
<feature type="binding site" evidence="5">
    <location>
        <position position="48"/>
    </location>
    <ligand>
        <name>S-adenosyl-L-methionine</name>
        <dbReference type="ChEBI" id="CHEBI:59789"/>
    </ligand>
</feature>
<dbReference type="PANTHER" id="PTHR22807:SF53">
    <property type="entry name" value="RIBOSOMAL RNA SMALL SUBUNIT METHYLTRANSFERASE B-RELATED"/>
    <property type="match status" value="1"/>
</dbReference>
<dbReference type="Pfam" id="PF01189">
    <property type="entry name" value="Methyltr_RsmB-F"/>
    <property type="match status" value="1"/>
</dbReference>
<dbReference type="CDD" id="cd02440">
    <property type="entry name" value="AdoMet_MTases"/>
    <property type="match status" value="1"/>
</dbReference>
<evidence type="ECO:0000256" key="1">
    <source>
        <dbReference type="ARBA" id="ARBA00022603"/>
    </source>
</evidence>
<organism evidence="7 8">
    <name type="scientific">Knoellia flava TL1</name>
    <dbReference type="NCBI Taxonomy" id="1385518"/>
    <lineage>
        <taxon>Bacteria</taxon>
        <taxon>Bacillati</taxon>
        <taxon>Actinomycetota</taxon>
        <taxon>Actinomycetes</taxon>
        <taxon>Micrococcales</taxon>
        <taxon>Intrasporangiaceae</taxon>
        <taxon>Knoellia</taxon>
    </lineage>
</organism>
<keyword evidence="1 5" id="KW-0489">Methyltransferase</keyword>
<feature type="non-terminal residue" evidence="7">
    <location>
        <position position="1"/>
    </location>
</feature>
<protein>
    <recommendedName>
        <fullName evidence="6">SAM-dependent MTase RsmB/NOP-type domain-containing protein</fullName>
    </recommendedName>
</protein>
<dbReference type="InterPro" id="IPR049560">
    <property type="entry name" value="MeTrfase_RsmB-F_NOP2_cat"/>
</dbReference>
<evidence type="ECO:0000256" key="3">
    <source>
        <dbReference type="ARBA" id="ARBA00022691"/>
    </source>
</evidence>
<keyword evidence="4 5" id="KW-0694">RNA-binding</keyword>
<feature type="binding site" evidence="5">
    <location>
        <position position="81"/>
    </location>
    <ligand>
        <name>S-adenosyl-L-methionine</name>
        <dbReference type="ChEBI" id="CHEBI:59789"/>
    </ligand>
</feature>
<dbReference type="Gene3D" id="3.40.50.150">
    <property type="entry name" value="Vaccinia Virus protein VP39"/>
    <property type="match status" value="1"/>
</dbReference>
<feature type="domain" description="SAM-dependent MTase RsmB/NOP-type" evidence="6">
    <location>
        <begin position="1"/>
        <end position="219"/>
    </location>
</feature>
<accession>A0ABR4X9U3</accession>
<evidence type="ECO:0000259" key="6">
    <source>
        <dbReference type="PROSITE" id="PS51686"/>
    </source>
</evidence>
<evidence type="ECO:0000256" key="2">
    <source>
        <dbReference type="ARBA" id="ARBA00022679"/>
    </source>
</evidence>
<evidence type="ECO:0000313" key="7">
    <source>
        <dbReference type="EMBL" id="KGN28855.1"/>
    </source>
</evidence>
<dbReference type="Proteomes" id="UP000029990">
    <property type="component" value="Unassembled WGS sequence"/>
</dbReference>
<keyword evidence="2 5" id="KW-0808">Transferase</keyword>
<dbReference type="InterPro" id="IPR029063">
    <property type="entry name" value="SAM-dependent_MTases_sf"/>
</dbReference>
<dbReference type="InterPro" id="IPR023267">
    <property type="entry name" value="RCMT"/>
</dbReference>
<dbReference type="InterPro" id="IPR001678">
    <property type="entry name" value="MeTrfase_RsmB-F_NOP2_dom"/>
</dbReference>
<reference evidence="7 8" key="1">
    <citation type="submission" date="2013-08" db="EMBL/GenBank/DDBJ databases">
        <title>The genome sequence of Knoellia flava.</title>
        <authorList>
            <person name="Zhu W."/>
            <person name="Wang G."/>
        </authorList>
    </citation>
    <scope>NUCLEOTIDE SEQUENCE [LARGE SCALE GENOMIC DNA]</scope>
    <source>
        <strain evidence="7 8">TL1</strain>
    </source>
</reference>
<dbReference type="PROSITE" id="PS51686">
    <property type="entry name" value="SAM_MT_RSMB_NOP"/>
    <property type="match status" value="1"/>
</dbReference>
<comment type="caution">
    <text evidence="7">The sequence shown here is derived from an EMBL/GenBank/DDBJ whole genome shotgun (WGS) entry which is preliminary data.</text>
</comment>
<keyword evidence="3 5" id="KW-0949">S-adenosyl-L-methionine</keyword>
<name>A0ABR4X9U3_9MICO</name>
<sequence>LLAVAVATAPVTADVPARWLDLCAGPGGKSGVLGALALQTGADLVAVEVSEHRAELVRSTLGPVTALARETGRAVEVRTADGREVGEAERTAYGRVLVDAPCTGLGALRRRPEARWRRQPGDLAQLGPLQRDLLRSALDAVAPGGVVGYATCSPHPAETTFVVRDVLKKRDDIEVLDARELFRDASGEVLHDLGDGPEVQLWPHVHGTDAMFLALLRKKA</sequence>
<gene>
    <name evidence="7" type="ORF">N798_16870</name>
</gene>
<feature type="active site" description="Nucleophile" evidence="5">
    <location>
        <position position="152"/>
    </location>
</feature>
<evidence type="ECO:0000256" key="4">
    <source>
        <dbReference type="ARBA" id="ARBA00022884"/>
    </source>
</evidence>